<dbReference type="PROSITE" id="PS50943">
    <property type="entry name" value="HTH_CROC1"/>
    <property type="match status" value="1"/>
</dbReference>
<protein>
    <submittedName>
        <fullName evidence="2">Repressor protein</fullName>
    </submittedName>
</protein>
<dbReference type="SMART" id="SM00530">
    <property type="entry name" value="HTH_XRE"/>
    <property type="match status" value="1"/>
</dbReference>
<dbReference type="EMBL" id="BK015875">
    <property type="protein sequence ID" value="DAD71014.1"/>
    <property type="molecule type" value="Genomic_DNA"/>
</dbReference>
<name>A0A8S5LM31_9CAUD</name>
<dbReference type="SUPFAM" id="SSF47413">
    <property type="entry name" value="lambda repressor-like DNA-binding domains"/>
    <property type="match status" value="1"/>
</dbReference>
<reference evidence="2" key="1">
    <citation type="journal article" date="2021" name="Proc. Natl. Acad. Sci. U.S.A.">
        <title>A Catalog of Tens of Thousands of Viruses from Human Metagenomes Reveals Hidden Associations with Chronic Diseases.</title>
        <authorList>
            <person name="Tisza M.J."/>
            <person name="Buck C.B."/>
        </authorList>
    </citation>
    <scope>NUCLEOTIDE SEQUENCE</scope>
    <source>
        <strain evidence="2">Ct5d86</strain>
    </source>
</reference>
<proteinExistence type="predicted"/>
<organism evidence="2">
    <name type="scientific">Siphoviridae sp. ct5d86</name>
    <dbReference type="NCBI Taxonomy" id="2827561"/>
    <lineage>
        <taxon>Viruses</taxon>
        <taxon>Duplodnaviria</taxon>
        <taxon>Heunggongvirae</taxon>
        <taxon>Uroviricota</taxon>
        <taxon>Caudoviricetes</taxon>
    </lineage>
</organism>
<dbReference type="Pfam" id="PF13443">
    <property type="entry name" value="HTH_26"/>
    <property type="match status" value="1"/>
</dbReference>
<dbReference type="CDD" id="cd00093">
    <property type="entry name" value="HTH_XRE"/>
    <property type="match status" value="1"/>
</dbReference>
<evidence type="ECO:0000259" key="1">
    <source>
        <dbReference type="PROSITE" id="PS50943"/>
    </source>
</evidence>
<dbReference type="Gene3D" id="1.10.260.40">
    <property type="entry name" value="lambda repressor-like DNA-binding domains"/>
    <property type="match status" value="1"/>
</dbReference>
<sequence length="64" mass="7225">MILDRIRVLCDENKITIAKLEKETGIGNGTISRWDISSPTASNLKKVADYFNVTTDTLLEERLN</sequence>
<evidence type="ECO:0000313" key="2">
    <source>
        <dbReference type="EMBL" id="DAD71014.1"/>
    </source>
</evidence>
<dbReference type="GO" id="GO:0003677">
    <property type="term" value="F:DNA binding"/>
    <property type="evidence" value="ECO:0007669"/>
    <property type="project" value="InterPro"/>
</dbReference>
<dbReference type="InterPro" id="IPR010982">
    <property type="entry name" value="Lambda_DNA-bd_dom_sf"/>
</dbReference>
<accession>A0A8S5LM31</accession>
<dbReference type="InterPro" id="IPR001387">
    <property type="entry name" value="Cro/C1-type_HTH"/>
</dbReference>
<feature type="domain" description="HTH cro/C1-type" evidence="1">
    <location>
        <begin position="6"/>
        <end position="58"/>
    </location>
</feature>